<dbReference type="AlphaFoldDB" id="A0A4Y2G2U5"/>
<evidence type="ECO:0000313" key="2">
    <source>
        <dbReference type="Proteomes" id="UP000499080"/>
    </source>
</evidence>
<protein>
    <submittedName>
        <fullName evidence="1">Uncharacterized protein</fullName>
    </submittedName>
</protein>
<dbReference type="Proteomes" id="UP000499080">
    <property type="component" value="Unassembled WGS sequence"/>
</dbReference>
<dbReference type="EMBL" id="BGPR01001166">
    <property type="protein sequence ID" value="GBM47106.1"/>
    <property type="molecule type" value="Genomic_DNA"/>
</dbReference>
<gene>
    <name evidence="1" type="ORF">AVEN_24238_1</name>
</gene>
<organism evidence="1 2">
    <name type="scientific">Araneus ventricosus</name>
    <name type="common">Orbweaver spider</name>
    <name type="synonym">Epeira ventricosa</name>
    <dbReference type="NCBI Taxonomy" id="182803"/>
    <lineage>
        <taxon>Eukaryota</taxon>
        <taxon>Metazoa</taxon>
        <taxon>Ecdysozoa</taxon>
        <taxon>Arthropoda</taxon>
        <taxon>Chelicerata</taxon>
        <taxon>Arachnida</taxon>
        <taxon>Araneae</taxon>
        <taxon>Araneomorphae</taxon>
        <taxon>Entelegynae</taxon>
        <taxon>Araneoidea</taxon>
        <taxon>Araneidae</taxon>
        <taxon>Araneus</taxon>
    </lineage>
</organism>
<proteinExistence type="predicted"/>
<comment type="caution">
    <text evidence="1">The sequence shown here is derived from an EMBL/GenBank/DDBJ whole genome shotgun (WGS) entry which is preliminary data.</text>
</comment>
<sequence length="155" mass="16695">MVKDRGDMAGAPALSIVQNASGRMWSRIFLEQNHENGFAPLTTGQATWPNICTQAIQGDSIKSQNLPPLKANNTASLFFSRKHDAEADEMTTDCQPDESVGRPPGHITWLRALVQGSGSPICGTRIPRGTLRTSLGYANSKSVMADTRKGIKKAA</sequence>
<keyword evidence="2" id="KW-1185">Reference proteome</keyword>
<accession>A0A4Y2G2U5</accession>
<name>A0A4Y2G2U5_ARAVE</name>
<evidence type="ECO:0000313" key="1">
    <source>
        <dbReference type="EMBL" id="GBM47106.1"/>
    </source>
</evidence>
<reference evidence="1 2" key="1">
    <citation type="journal article" date="2019" name="Sci. Rep.">
        <title>Orb-weaving spider Araneus ventricosus genome elucidates the spidroin gene catalogue.</title>
        <authorList>
            <person name="Kono N."/>
            <person name="Nakamura H."/>
            <person name="Ohtoshi R."/>
            <person name="Moran D.A.P."/>
            <person name="Shinohara A."/>
            <person name="Yoshida Y."/>
            <person name="Fujiwara M."/>
            <person name="Mori M."/>
            <person name="Tomita M."/>
            <person name="Arakawa K."/>
        </authorList>
    </citation>
    <scope>NUCLEOTIDE SEQUENCE [LARGE SCALE GENOMIC DNA]</scope>
</reference>